<keyword evidence="4 7" id="KW-0812">Transmembrane</keyword>
<dbReference type="RefSeq" id="WP_024723870.1">
    <property type="nucleotide sequence ID" value="NZ_KN174161.1"/>
</dbReference>
<dbReference type="Proteomes" id="UP000029585">
    <property type="component" value="Unassembled WGS sequence"/>
</dbReference>
<comment type="subcellular location">
    <subcellularLocation>
        <location evidence="1 7">Cell membrane</location>
        <topology evidence="1 7">Multi-pass membrane protein</topology>
    </subcellularLocation>
</comment>
<feature type="transmembrane region" description="Helical" evidence="7">
    <location>
        <begin position="73"/>
        <end position="93"/>
    </location>
</feature>
<evidence type="ECO:0000256" key="1">
    <source>
        <dbReference type="ARBA" id="ARBA00004651"/>
    </source>
</evidence>
<evidence type="ECO:0000256" key="5">
    <source>
        <dbReference type="ARBA" id="ARBA00022989"/>
    </source>
</evidence>
<protein>
    <recommendedName>
        <fullName evidence="8">ABC transmembrane type-1 domain-containing protein</fullName>
    </recommendedName>
</protein>
<dbReference type="GO" id="GO:0042918">
    <property type="term" value="P:alkanesulfonate transmembrane transport"/>
    <property type="evidence" value="ECO:0007669"/>
    <property type="project" value="UniProtKB-ARBA"/>
</dbReference>
<dbReference type="Pfam" id="PF00528">
    <property type="entry name" value="BPD_transp_1"/>
    <property type="match status" value="1"/>
</dbReference>
<evidence type="ECO:0000256" key="7">
    <source>
        <dbReference type="RuleBase" id="RU363032"/>
    </source>
</evidence>
<evidence type="ECO:0000259" key="8">
    <source>
        <dbReference type="PROSITE" id="PS50928"/>
    </source>
</evidence>
<reference evidence="9 10" key="1">
    <citation type="submission" date="2011-08" db="EMBL/GenBank/DDBJ databases">
        <title>The Genome Sequence of Clostridium orbiscindens 1_3_50AFAA.</title>
        <authorList>
            <consortium name="The Broad Institute Genome Sequencing Platform"/>
            <person name="Earl A."/>
            <person name="Ward D."/>
            <person name="Feldgarden M."/>
            <person name="Gevers D."/>
            <person name="Daigneault M."/>
            <person name="Strauss J."/>
            <person name="Allen-Vercoe E."/>
            <person name="Young S.K."/>
            <person name="Zeng Q."/>
            <person name="Gargeya S."/>
            <person name="Fitzgerald M."/>
            <person name="Haas B."/>
            <person name="Abouelleil A."/>
            <person name="Alvarado L."/>
            <person name="Arachchi H.M."/>
            <person name="Berlin A."/>
            <person name="Brown A."/>
            <person name="Chapman S.B."/>
            <person name="Chen Z."/>
            <person name="Dunbar C."/>
            <person name="Freedman E."/>
            <person name="Gearin G."/>
            <person name="Gellesch M."/>
            <person name="Goldberg J."/>
            <person name="Griggs A."/>
            <person name="Gujja S."/>
            <person name="Heiman D."/>
            <person name="Howarth C."/>
            <person name="Larson L."/>
            <person name="Lui A."/>
            <person name="MacDonald P.J.P."/>
            <person name="Montmayeur A."/>
            <person name="Murphy C."/>
            <person name="Neiman D."/>
            <person name="Pearson M."/>
            <person name="Priest M."/>
            <person name="Roberts A."/>
            <person name="Saif S."/>
            <person name="Shea T."/>
            <person name="Shenoy N."/>
            <person name="Sisk P."/>
            <person name="Stolte C."/>
            <person name="Sykes S."/>
            <person name="Wortman J."/>
            <person name="Nusbaum C."/>
            <person name="Birren B."/>
        </authorList>
    </citation>
    <scope>NUCLEOTIDE SEQUENCE [LARGE SCALE GENOMIC DNA]</scope>
    <source>
        <strain evidence="9 10">1_3_50AFAA</strain>
    </source>
</reference>
<keyword evidence="3" id="KW-1003">Cell membrane</keyword>
<dbReference type="AlphaFoldDB" id="A0A096BDX5"/>
<sequence>MKKKKLLGINFLCGAVSILAFLVLWNIAVQGELGKMLPGPIPVLEKFFTSLVSGKIGQNTLVEHAFYSLLRVMAGYALGSVVGVILGLAMGTYKMVEAICSPLFRIIRPIPPIAWIPISIIWIGLGEDAKIFLIFLASFCYVTLNAWNGVKNVDQQLVGAARMLGARDHQIFITIILPACVPSIFAGLQVALSSSWATVLAAEMVRSSNGLGWVIIAGMNNNDMLQILVGIVAIGIVGLVLSIIFRKVEAVLCRWNKSGT</sequence>
<dbReference type="EMBL" id="ADLO01000008">
    <property type="protein sequence ID" value="KGF57310.1"/>
    <property type="molecule type" value="Genomic_DNA"/>
</dbReference>
<dbReference type="Gene3D" id="1.10.3720.10">
    <property type="entry name" value="MetI-like"/>
    <property type="match status" value="1"/>
</dbReference>
<feature type="transmembrane region" description="Helical" evidence="7">
    <location>
        <begin position="224"/>
        <end position="245"/>
    </location>
</feature>
<dbReference type="PANTHER" id="PTHR30151:SF0">
    <property type="entry name" value="ABC TRANSPORTER PERMEASE PROTEIN MJ0413-RELATED"/>
    <property type="match status" value="1"/>
</dbReference>
<keyword evidence="2 7" id="KW-0813">Transport</keyword>
<dbReference type="FunFam" id="1.10.3720.10:FF:000003">
    <property type="entry name" value="Aliphatic sulfonate ABC transporter permease"/>
    <property type="match status" value="1"/>
</dbReference>
<dbReference type="GO" id="GO:0005886">
    <property type="term" value="C:plasma membrane"/>
    <property type="evidence" value="ECO:0007669"/>
    <property type="project" value="UniProtKB-SubCell"/>
</dbReference>
<keyword evidence="6 7" id="KW-0472">Membrane</keyword>
<organism evidence="9 10">
    <name type="scientific">Flavonifractor plautii 1_3_50AFAA</name>
    <dbReference type="NCBI Taxonomy" id="742738"/>
    <lineage>
        <taxon>Bacteria</taxon>
        <taxon>Bacillati</taxon>
        <taxon>Bacillota</taxon>
        <taxon>Clostridia</taxon>
        <taxon>Eubacteriales</taxon>
        <taxon>Oscillospiraceae</taxon>
        <taxon>Flavonifractor</taxon>
    </lineage>
</organism>
<dbReference type="InterPro" id="IPR035906">
    <property type="entry name" value="MetI-like_sf"/>
</dbReference>
<feature type="transmembrane region" description="Helical" evidence="7">
    <location>
        <begin position="131"/>
        <end position="150"/>
    </location>
</feature>
<evidence type="ECO:0000256" key="6">
    <source>
        <dbReference type="ARBA" id="ARBA00023136"/>
    </source>
</evidence>
<dbReference type="eggNOG" id="COG0600">
    <property type="taxonomic scope" value="Bacteria"/>
</dbReference>
<evidence type="ECO:0000256" key="3">
    <source>
        <dbReference type="ARBA" id="ARBA00022475"/>
    </source>
</evidence>
<feature type="transmembrane region" description="Helical" evidence="7">
    <location>
        <begin position="105"/>
        <end position="125"/>
    </location>
</feature>
<accession>A0A096BDX5</accession>
<name>A0A096BDX5_FLAPL</name>
<evidence type="ECO:0000313" key="9">
    <source>
        <dbReference type="EMBL" id="KGF57310.1"/>
    </source>
</evidence>
<proteinExistence type="inferred from homology"/>
<dbReference type="PATRIC" id="fig|742738.3.peg.257"/>
<dbReference type="PANTHER" id="PTHR30151">
    <property type="entry name" value="ALKANE SULFONATE ABC TRANSPORTER-RELATED, MEMBRANE SUBUNIT"/>
    <property type="match status" value="1"/>
</dbReference>
<feature type="domain" description="ABC transmembrane type-1" evidence="8">
    <location>
        <begin position="65"/>
        <end position="245"/>
    </location>
</feature>
<evidence type="ECO:0000256" key="4">
    <source>
        <dbReference type="ARBA" id="ARBA00022692"/>
    </source>
</evidence>
<dbReference type="CDD" id="cd06261">
    <property type="entry name" value="TM_PBP2"/>
    <property type="match status" value="1"/>
</dbReference>
<feature type="transmembrane region" description="Helical" evidence="7">
    <location>
        <begin position="7"/>
        <end position="28"/>
    </location>
</feature>
<evidence type="ECO:0000256" key="2">
    <source>
        <dbReference type="ARBA" id="ARBA00022448"/>
    </source>
</evidence>
<feature type="transmembrane region" description="Helical" evidence="7">
    <location>
        <begin position="171"/>
        <end position="192"/>
    </location>
</feature>
<evidence type="ECO:0000313" key="10">
    <source>
        <dbReference type="Proteomes" id="UP000029585"/>
    </source>
</evidence>
<comment type="similarity">
    <text evidence="7">Belongs to the binding-protein-dependent transport system permease family.</text>
</comment>
<dbReference type="HOGENOM" id="CLU_046113_1_4_9"/>
<comment type="caution">
    <text evidence="9">The sequence shown here is derived from an EMBL/GenBank/DDBJ whole genome shotgun (WGS) entry which is preliminary data.</text>
</comment>
<dbReference type="SUPFAM" id="SSF161098">
    <property type="entry name" value="MetI-like"/>
    <property type="match status" value="1"/>
</dbReference>
<dbReference type="InterPro" id="IPR000515">
    <property type="entry name" value="MetI-like"/>
</dbReference>
<gene>
    <name evidence="9" type="ORF">HMPREF9460_00244</name>
</gene>
<dbReference type="PROSITE" id="PS50928">
    <property type="entry name" value="ABC_TM1"/>
    <property type="match status" value="1"/>
</dbReference>
<keyword evidence="10" id="KW-1185">Reference proteome</keyword>
<keyword evidence="5 7" id="KW-1133">Transmembrane helix</keyword>